<dbReference type="RefSeq" id="WP_247286705.1">
    <property type="nucleotide sequence ID" value="NZ_JAKNRW010000001.1"/>
</dbReference>
<comment type="caution">
    <text evidence="1">The sequence shown here is derived from an EMBL/GenBank/DDBJ whole genome shotgun (WGS) entry which is preliminary data.</text>
</comment>
<keyword evidence="2" id="KW-1185">Reference proteome</keyword>
<dbReference type="Proteomes" id="UP001299876">
    <property type="component" value="Unassembled WGS sequence"/>
</dbReference>
<dbReference type="EMBL" id="JAKNRW010000001">
    <property type="protein sequence ID" value="MCK1788993.1"/>
    <property type="molecule type" value="Genomic_DNA"/>
</dbReference>
<organism evidence="1 2">
    <name type="scientific">Pseudomonas violetae</name>
    <dbReference type="NCBI Taxonomy" id="2915813"/>
    <lineage>
        <taxon>Bacteria</taxon>
        <taxon>Pseudomonadati</taxon>
        <taxon>Pseudomonadota</taxon>
        <taxon>Gammaproteobacteria</taxon>
        <taxon>Pseudomonadales</taxon>
        <taxon>Pseudomonadaceae</taxon>
        <taxon>Pseudomonas</taxon>
    </lineage>
</organism>
<reference evidence="1 2" key="1">
    <citation type="submission" date="2022-02" db="EMBL/GenBank/DDBJ databases">
        <title>Comparative genomics of the first Antarctic Pseudomonas spp. capable of biotransforming 2,4,6-Trinitrotoluene.</title>
        <authorList>
            <person name="Cabrera M.A."/>
            <person name="Marquez S.L."/>
            <person name="Perez-Donoso J.M."/>
        </authorList>
    </citation>
    <scope>NUCLEOTIDE SEQUENCE [LARGE SCALE GENOMIC DNA]</scope>
    <source>
        <strain evidence="1 2">TNT19</strain>
    </source>
</reference>
<evidence type="ECO:0000313" key="1">
    <source>
        <dbReference type="EMBL" id="MCK1788993.1"/>
    </source>
</evidence>
<gene>
    <name evidence="1" type="ORF">L9059_02075</name>
</gene>
<evidence type="ECO:0000313" key="2">
    <source>
        <dbReference type="Proteomes" id="UP001299876"/>
    </source>
</evidence>
<name>A0ABT0ETC7_9PSED</name>
<proteinExistence type="predicted"/>
<protein>
    <submittedName>
        <fullName evidence="1">Uncharacterized protein</fullName>
    </submittedName>
</protein>
<accession>A0ABT0ETC7</accession>
<sequence>MINNNDRIKDSEDVGVLFHALIRFVEANEERLDMSVAAIGYGNLLELADTAAEVIALRHVEEGDAWDNVRWFERLERLDDDSLAAALLEPDVDVETVVQVWLDSLH</sequence>